<sequence>MVSYILIRELSKLEKLILEYFVRHISVGEIIAVIDLREEVKRLRDPDLVSEFDDPVIEMEINKAIARLVEKGYLERATGCYNLSENLRRKIIEKYGSLRPGEPKSLNDIL</sequence>
<dbReference type="EMBL" id="DTBJ01000056">
    <property type="protein sequence ID" value="HGM59227.1"/>
    <property type="molecule type" value="Genomic_DNA"/>
</dbReference>
<dbReference type="Pfam" id="PF22511">
    <property type="entry name" value="PBP2"/>
    <property type="match status" value="1"/>
</dbReference>
<gene>
    <name evidence="1" type="ORF">ENU14_06570</name>
</gene>
<accession>A0A7C4HDV4</accession>
<reference evidence="1" key="1">
    <citation type="journal article" date="2020" name="mSystems">
        <title>Genome- and Community-Level Interaction Insights into Carbon Utilization and Element Cycling Functions of Hydrothermarchaeota in Hydrothermal Sediment.</title>
        <authorList>
            <person name="Zhou Z."/>
            <person name="Liu Y."/>
            <person name="Xu W."/>
            <person name="Pan J."/>
            <person name="Luo Z.H."/>
            <person name="Li M."/>
        </authorList>
    </citation>
    <scope>NUCLEOTIDE SEQUENCE [LARGE SCALE GENOMIC DNA]</scope>
    <source>
        <strain evidence="1">SpSt-642</strain>
    </source>
</reference>
<organism evidence="1">
    <name type="scientific">Staphylothermus marinus</name>
    <dbReference type="NCBI Taxonomy" id="2280"/>
    <lineage>
        <taxon>Archaea</taxon>
        <taxon>Thermoproteota</taxon>
        <taxon>Thermoprotei</taxon>
        <taxon>Desulfurococcales</taxon>
        <taxon>Desulfurococcaceae</taxon>
        <taxon>Staphylothermus</taxon>
    </lineage>
</organism>
<proteinExistence type="predicted"/>
<comment type="caution">
    <text evidence="1">The sequence shown here is derived from an EMBL/GenBank/DDBJ whole genome shotgun (WGS) entry which is preliminary data.</text>
</comment>
<name>A0A7C4HDV4_STAMA</name>
<dbReference type="InterPro" id="IPR054264">
    <property type="entry name" value="PBP2"/>
</dbReference>
<protein>
    <recommendedName>
        <fullName evidence="2">DUF2250 domain-containing protein</fullName>
    </recommendedName>
</protein>
<evidence type="ECO:0008006" key="2">
    <source>
        <dbReference type="Google" id="ProtNLM"/>
    </source>
</evidence>
<evidence type="ECO:0000313" key="1">
    <source>
        <dbReference type="EMBL" id="HGM59227.1"/>
    </source>
</evidence>
<dbReference type="AlphaFoldDB" id="A0A7C4HDV4"/>